<feature type="region of interest" description="Disordered" evidence="1">
    <location>
        <begin position="681"/>
        <end position="721"/>
    </location>
</feature>
<feature type="compositionally biased region" description="Basic and acidic residues" evidence="1">
    <location>
        <begin position="684"/>
        <end position="700"/>
    </location>
</feature>
<dbReference type="InterPro" id="IPR031949">
    <property type="entry name" value="DUF4776"/>
</dbReference>
<gene>
    <name evidence="3" type="ORF">V1477_003099</name>
</gene>
<dbReference type="Proteomes" id="UP001607303">
    <property type="component" value="Unassembled WGS sequence"/>
</dbReference>
<proteinExistence type="predicted"/>
<dbReference type="Pfam" id="PF16003">
    <property type="entry name" value="DUF4776"/>
    <property type="match status" value="1"/>
</dbReference>
<keyword evidence="4" id="KW-1185">Reference proteome</keyword>
<feature type="domain" description="DUF4776" evidence="2">
    <location>
        <begin position="766"/>
        <end position="949"/>
    </location>
</feature>
<comment type="caution">
    <text evidence="3">The sequence shown here is derived from an EMBL/GenBank/DDBJ whole genome shotgun (WGS) entry which is preliminary data.</text>
</comment>
<organism evidence="3 4">
    <name type="scientific">Vespula maculifrons</name>
    <name type="common">Eastern yellow jacket</name>
    <name type="synonym">Wasp</name>
    <dbReference type="NCBI Taxonomy" id="7453"/>
    <lineage>
        <taxon>Eukaryota</taxon>
        <taxon>Metazoa</taxon>
        <taxon>Ecdysozoa</taxon>
        <taxon>Arthropoda</taxon>
        <taxon>Hexapoda</taxon>
        <taxon>Insecta</taxon>
        <taxon>Pterygota</taxon>
        <taxon>Neoptera</taxon>
        <taxon>Endopterygota</taxon>
        <taxon>Hymenoptera</taxon>
        <taxon>Apocrita</taxon>
        <taxon>Aculeata</taxon>
        <taxon>Vespoidea</taxon>
        <taxon>Vespidae</taxon>
        <taxon>Vespinae</taxon>
        <taxon>Vespula</taxon>
    </lineage>
</organism>
<evidence type="ECO:0000313" key="4">
    <source>
        <dbReference type="Proteomes" id="UP001607303"/>
    </source>
</evidence>
<evidence type="ECO:0000313" key="3">
    <source>
        <dbReference type="EMBL" id="KAL2748456.1"/>
    </source>
</evidence>
<evidence type="ECO:0000259" key="2">
    <source>
        <dbReference type="Pfam" id="PF16003"/>
    </source>
</evidence>
<dbReference type="Pfam" id="PF14924">
    <property type="entry name" value="MAP10_N"/>
    <property type="match status" value="1"/>
</dbReference>
<sequence length="1019" mass="114682">MRIEEYNQMQIYVRISLTTNKREITSSLLYVPVIGQPKPEIVISLQYFLYEMYLYDIDCQPIGDNFLVIIRLCDWSTMSCFGGQYKQIYLAEVLVEKLQLTPNRIKEIDDEAVAIKVKLLDFPLFEMAREDFESLKKSPTVIDKDGIIRFSIGRSCLFIRKPKDLVEELRTASVGIGVFRVGDTFPLAESIVKLSGCLCDQVAMSTNDPENMPKPFSVKGGFHLLDPGENPSGVLDMELKITCLGRFVTTKYELRPSFFVFKKENDMREFCVERNIPPHVREDLLKEDYALPESIHEKFMASADLKELAPEKNKKKAKKKGKNARKYICDYVDLVSYPMSKKSCKKGNNSLQRASSSPRLSINDPGFKDLTTAEKLNNREYRNLIYKAYPNESTCNCLPINQTLHPLICRSGCQRLCCMKLRNPQKLIKRRSKMKMDNERLRTGASADDHYTNNGTSVDVNNNIEFTWYGDKITKENRLQGGGHEYDLPGCVCSGAPSLYKKTEETGCKARLKGLEKAKPGCTCAGQNPPILRKASPDCNKKPCTGIDCILRAFKEAQEFVDSLGKVPGLEGLGLMDPSESPFFGRDISKDYETEEAQAERRAQAISSQLPVPNPRCTAPCNPRIGAHKFDTGISTVSVPHSTLTYTAATPLTIAVPGRTGVVREAVPALPDDGSTIVYAKPKKKEEKKEEKADKSKETEATPTVPLEIDLGPCGEPKCKSRRKKGITTVESVENVEFSHKKSATQIKTLTTGATTPLTGSKISEKGKHKLKVNSVSPSGDRSIKTPIKVSKRVMRYVYSIGDVYPGIHYGHKNCIDVRMRVPANMGWLWNTSSTLYNLKPRIGWKPGAIGRYLNELLKEAKAGSKGRPRVVPFRARKGKTYRSMSFTSVKKLQGKKENDEETELPPTLHIHRKDGTYYVTMYPIKQETMDVPKLEQPMKPLQFKIVKNKDDESVASSSTASDMEIEFSPPAAVNRYRKKPDVIHIDTQVKQQDILDALKITDISKKDKKFNKGRKLRK</sequence>
<evidence type="ECO:0000256" key="1">
    <source>
        <dbReference type="SAM" id="MobiDB-lite"/>
    </source>
</evidence>
<dbReference type="PANTHER" id="PTHR39079:SF1">
    <property type="entry name" value="GH11706P-RELATED"/>
    <property type="match status" value="1"/>
</dbReference>
<dbReference type="EMBL" id="JAYRBN010000031">
    <property type="protein sequence ID" value="KAL2748456.1"/>
    <property type="molecule type" value="Genomic_DNA"/>
</dbReference>
<name>A0ABD2CTW0_VESMC</name>
<accession>A0ABD2CTW0</accession>
<protein>
    <recommendedName>
        <fullName evidence="2">DUF4776 domain-containing protein</fullName>
    </recommendedName>
</protein>
<dbReference type="PANTHER" id="PTHR39079">
    <property type="entry name" value="FI08034P-RELATED"/>
    <property type="match status" value="1"/>
</dbReference>
<dbReference type="AlphaFoldDB" id="A0ABD2CTW0"/>
<reference evidence="3 4" key="1">
    <citation type="journal article" date="2024" name="Ann. Entomol. Soc. Am.">
        <title>Genomic analyses of the southern and eastern yellowjacket wasps (Hymenoptera: Vespidae) reveal evolutionary signatures of social life.</title>
        <authorList>
            <person name="Catto M.A."/>
            <person name="Caine P.B."/>
            <person name="Orr S.E."/>
            <person name="Hunt B.G."/>
            <person name="Goodisman M.A.D."/>
        </authorList>
    </citation>
    <scope>NUCLEOTIDE SEQUENCE [LARGE SCALE GENOMIC DNA]</scope>
    <source>
        <strain evidence="3">232</strain>
        <tissue evidence="3">Head and thorax</tissue>
    </source>
</reference>